<dbReference type="eggNOG" id="KOG1198">
    <property type="taxonomic scope" value="Eukaryota"/>
</dbReference>
<dbReference type="STRING" id="431595.K3WC02"/>
<keyword evidence="3" id="KW-1185">Reference proteome</keyword>
<dbReference type="VEuPathDB" id="FungiDB:PYU1_G002490"/>
<dbReference type="SUPFAM" id="SSF50129">
    <property type="entry name" value="GroES-like"/>
    <property type="match status" value="1"/>
</dbReference>
<reference evidence="2" key="3">
    <citation type="submission" date="2014-11" db="UniProtKB">
        <authorList>
            <consortium name="EnsemblProtists"/>
        </authorList>
    </citation>
    <scope>IDENTIFICATION</scope>
    <source>
        <strain evidence="2">DAOM BR144</strain>
    </source>
</reference>
<proteinExistence type="predicted"/>
<dbReference type="PANTHER" id="PTHR11695">
    <property type="entry name" value="ALCOHOL DEHYDROGENASE RELATED"/>
    <property type="match status" value="1"/>
</dbReference>
<dbReference type="InterPro" id="IPR036291">
    <property type="entry name" value="NAD(P)-bd_dom_sf"/>
</dbReference>
<dbReference type="PANTHER" id="PTHR11695:SF294">
    <property type="entry name" value="RETICULON-4-INTERACTING PROTEIN 1, MITOCHONDRIAL"/>
    <property type="match status" value="1"/>
</dbReference>
<protein>
    <recommendedName>
        <fullName evidence="1">Enoyl reductase (ER) domain-containing protein</fullName>
    </recommendedName>
</protein>
<dbReference type="InterPro" id="IPR011032">
    <property type="entry name" value="GroES-like_sf"/>
</dbReference>
<dbReference type="SMART" id="SM00829">
    <property type="entry name" value="PKS_ER"/>
    <property type="match status" value="1"/>
</dbReference>
<dbReference type="SUPFAM" id="SSF51735">
    <property type="entry name" value="NAD(P)-binding Rossmann-fold domains"/>
    <property type="match status" value="1"/>
</dbReference>
<dbReference type="InParanoid" id="K3WC02"/>
<dbReference type="InterPro" id="IPR013154">
    <property type="entry name" value="ADH-like_N"/>
</dbReference>
<dbReference type="Proteomes" id="UP000019132">
    <property type="component" value="Unassembled WGS sequence"/>
</dbReference>
<dbReference type="CDD" id="cd08267">
    <property type="entry name" value="MDR1"/>
    <property type="match status" value="1"/>
</dbReference>
<dbReference type="InterPro" id="IPR050700">
    <property type="entry name" value="YIM1/Zinc_Alcohol_DH_Fams"/>
</dbReference>
<accession>K3WC02</accession>
<dbReference type="Pfam" id="PF08240">
    <property type="entry name" value="ADH_N"/>
    <property type="match status" value="1"/>
</dbReference>
<dbReference type="Pfam" id="PF13602">
    <property type="entry name" value="ADH_zinc_N_2"/>
    <property type="match status" value="1"/>
</dbReference>
<reference evidence="3" key="2">
    <citation type="submission" date="2010-04" db="EMBL/GenBank/DDBJ databases">
        <authorList>
            <person name="Buell R."/>
            <person name="Hamilton J."/>
            <person name="Hostetler J."/>
        </authorList>
    </citation>
    <scope>NUCLEOTIDE SEQUENCE [LARGE SCALE GENOMIC DNA]</scope>
    <source>
        <strain evidence="3">DAOM:BR144</strain>
    </source>
</reference>
<dbReference type="Gene3D" id="3.90.180.10">
    <property type="entry name" value="Medium-chain alcohol dehydrogenases, catalytic domain"/>
    <property type="match status" value="2"/>
</dbReference>
<dbReference type="EnsemblProtists" id="PYU1_T002493">
    <property type="protein sequence ID" value="PYU1_T002493"/>
    <property type="gene ID" value="PYU1_G002490"/>
</dbReference>
<dbReference type="HOGENOM" id="CLU_026673_3_3_1"/>
<evidence type="ECO:0000313" key="3">
    <source>
        <dbReference type="Proteomes" id="UP000019132"/>
    </source>
</evidence>
<evidence type="ECO:0000259" key="1">
    <source>
        <dbReference type="SMART" id="SM00829"/>
    </source>
</evidence>
<sequence>MIPIAVPRTFKQWQYANFGAFDREWKLAETTAEPLDSSHVRIQTKFAALNPIDYKLAQYGAHSYQRTPTEAAPFVVGFDAAGIVVEVGADISEFHVGDEVYMCTPIEAFGSIAEYFTVDAKYVAPKPKNLDFKNAAGVPLACLTSYQSLFAYGKVVASERVVVLGGSSSCGMFAVQLAKAVGAHVVATSSTRNFELVKSLGADKSWNNEAQTMLKKGTGRFVTLSHNFAQDPVDSPIGAKLISIFCVASGADLCEITALIEKGQVRSVVDSVFPMDKLIEATSKLQKGSLSGKVIIEVAKE</sequence>
<dbReference type="OMA" id="PAARECD"/>
<dbReference type="AlphaFoldDB" id="K3WC02"/>
<organism evidence="2 3">
    <name type="scientific">Globisporangium ultimum (strain ATCC 200006 / CBS 805.95 / DAOM BR144)</name>
    <name type="common">Pythium ultimum</name>
    <dbReference type="NCBI Taxonomy" id="431595"/>
    <lineage>
        <taxon>Eukaryota</taxon>
        <taxon>Sar</taxon>
        <taxon>Stramenopiles</taxon>
        <taxon>Oomycota</taxon>
        <taxon>Peronosporomycetes</taxon>
        <taxon>Pythiales</taxon>
        <taxon>Pythiaceae</taxon>
        <taxon>Globisporangium</taxon>
    </lineage>
</organism>
<dbReference type="InterPro" id="IPR020843">
    <property type="entry name" value="ER"/>
</dbReference>
<dbReference type="GO" id="GO:0016491">
    <property type="term" value="F:oxidoreductase activity"/>
    <property type="evidence" value="ECO:0007669"/>
    <property type="project" value="InterPro"/>
</dbReference>
<name>K3WC02_GLOUD</name>
<feature type="domain" description="Enoyl reductase (ER)" evidence="1">
    <location>
        <begin position="19"/>
        <end position="296"/>
    </location>
</feature>
<dbReference type="Gene3D" id="3.40.50.720">
    <property type="entry name" value="NAD(P)-binding Rossmann-like Domain"/>
    <property type="match status" value="1"/>
</dbReference>
<evidence type="ECO:0000313" key="2">
    <source>
        <dbReference type="EnsemblProtists" id="PYU1_T002493"/>
    </source>
</evidence>
<reference evidence="3" key="1">
    <citation type="journal article" date="2010" name="Genome Biol.">
        <title>Genome sequence of the necrotrophic plant pathogen Pythium ultimum reveals original pathogenicity mechanisms and effector repertoire.</title>
        <authorList>
            <person name="Levesque C.A."/>
            <person name="Brouwer H."/>
            <person name="Cano L."/>
            <person name="Hamilton J.P."/>
            <person name="Holt C."/>
            <person name="Huitema E."/>
            <person name="Raffaele S."/>
            <person name="Robideau G.P."/>
            <person name="Thines M."/>
            <person name="Win J."/>
            <person name="Zerillo M.M."/>
            <person name="Beakes G.W."/>
            <person name="Boore J.L."/>
            <person name="Busam D."/>
            <person name="Dumas B."/>
            <person name="Ferriera S."/>
            <person name="Fuerstenberg S.I."/>
            <person name="Gachon C.M."/>
            <person name="Gaulin E."/>
            <person name="Govers F."/>
            <person name="Grenville-Briggs L."/>
            <person name="Horner N."/>
            <person name="Hostetler J."/>
            <person name="Jiang R.H."/>
            <person name="Johnson J."/>
            <person name="Krajaejun T."/>
            <person name="Lin H."/>
            <person name="Meijer H.J."/>
            <person name="Moore B."/>
            <person name="Morris P."/>
            <person name="Phuntmart V."/>
            <person name="Puiu D."/>
            <person name="Shetty J."/>
            <person name="Stajich J.E."/>
            <person name="Tripathy S."/>
            <person name="Wawra S."/>
            <person name="van West P."/>
            <person name="Whitty B.R."/>
            <person name="Coutinho P.M."/>
            <person name="Henrissat B."/>
            <person name="Martin F."/>
            <person name="Thomas P.D."/>
            <person name="Tyler B.M."/>
            <person name="De Vries R.P."/>
            <person name="Kamoun S."/>
            <person name="Yandell M."/>
            <person name="Tisserat N."/>
            <person name="Buell C.R."/>
        </authorList>
    </citation>
    <scope>NUCLEOTIDE SEQUENCE</scope>
    <source>
        <strain evidence="3">DAOM:BR144</strain>
    </source>
</reference>